<dbReference type="GO" id="GO:0005576">
    <property type="term" value="C:extracellular region"/>
    <property type="evidence" value="ECO:0007669"/>
    <property type="project" value="InterPro"/>
</dbReference>
<reference evidence="3" key="1">
    <citation type="submission" date="2025-08" db="UniProtKB">
        <authorList>
            <consortium name="RefSeq"/>
        </authorList>
    </citation>
    <scope>IDENTIFICATION</scope>
    <source>
        <tissue evidence="3">Gonads</tissue>
    </source>
</reference>
<dbReference type="OrthoDB" id="6084362at2759"/>
<dbReference type="GO" id="GO:0005509">
    <property type="term" value="F:calcium ion binding"/>
    <property type="evidence" value="ECO:0007669"/>
    <property type="project" value="InterPro"/>
</dbReference>
<keyword evidence="1" id="KW-0732">Signal</keyword>
<dbReference type="Proteomes" id="UP000085678">
    <property type="component" value="Unplaced"/>
</dbReference>
<dbReference type="PANTHER" id="PTHR10697:SF13">
    <property type="entry name" value="RICIN B LECTIN DOMAIN-CONTAINING PROTEIN"/>
    <property type="match status" value="1"/>
</dbReference>
<evidence type="ECO:0000256" key="1">
    <source>
        <dbReference type="SAM" id="SignalP"/>
    </source>
</evidence>
<feature type="signal peptide" evidence="1">
    <location>
        <begin position="1"/>
        <end position="19"/>
    </location>
</feature>
<accession>A0A1S3K0V2</accession>
<sequence length="258" mass="28478">MDVRISFVFILNTLLGAQGLQSSVKDATCCVPTQFEAKVYMDAELVFLDTTSSVSRPLTAYSMFNYTVHLAYDYDRQQLYMHANVTETSPLIPHPVTDSVLYLFDHKHGVMYTVNGGHDGKCQKDNSTVPMSQQCIPDDALLQRNSAIGNPSLQPLAAKVYQYEVKGDPDAFPFYIQAFVKQNGKQCLPMKLHVVTAGGSGTMNAWVMNFVNLTQGIQDPSIFSVPGPCRGATQVTKITTAQEPKWKQALEVLLGTIN</sequence>
<proteinExistence type="predicted"/>
<organism evidence="2 3">
    <name type="scientific">Lingula anatina</name>
    <name type="common">Brachiopod</name>
    <name type="synonym">Lingula unguis</name>
    <dbReference type="NCBI Taxonomy" id="7574"/>
    <lineage>
        <taxon>Eukaryota</taxon>
        <taxon>Metazoa</taxon>
        <taxon>Spiralia</taxon>
        <taxon>Lophotrochozoa</taxon>
        <taxon>Brachiopoda</taxon>
        <taxon>Linguliformea</taxon>
        <taxon>Lingulata</taxon>
        <taxon>Lingulida</taxon>
        <taxon>Linguloidea</taxon>
        <taxon>Lingulidae</taxon>
        <taxon>Lingula</taxon>
    </lineage>
</organism>
<gene>
    <name evidence="3" type="primary">LOC106177619</name>
</gene>
<keyword evidence="2" id="KW-1185">Reference proteome</keyword>
<evidence type="ECO:0000313" key="3">
    <source>
        <dbReference type="RefSeq" id="XP_013415911.1"/>
    </source>
</evidence>
<name>A0A1S3K0V2_LINAN</name>
<dbReference type="AlphaFoldDB" id="A0A1S3K0V2"/>
<dbReference type="KEGG" id="lak:106177619"/>
<evidence type="ECO:0000313" key="2">
    <source>
        <dbReference type="Proteomes" id="UP000085678"/>
    </source>
</evidence>
<dbReference type="InterPro" id="IPR001299">
    <property type="entry name" value="Ependymin"/>
</dbReference>
<protein>
    <submittedName>
        <fullName evidence="3">Uncharacterized protein LOC106177619</fullName>
    </submittedName>
</protein>
<feature type="chain" id="PRO_5010339044" evidence="1">
    <location>
        <begin position="20"/>
        <end position="258"/>
    </location>
</feature>
<dbReference type="InParanoid" id="A0A1S3K0V2"/>
<dbReference type="RefSeq" id="XP_013415911.1">
    <property type="nucleotide sequence ID" value="XM_013560457.2"/>
</dbReference>
<dbReference type="OMA" id="EWNTVEN"/>
<dbReference type="GeneID" id="106177619"/>
<dbReference type="GO" id="GO:0007160">
    <property type="term" value="P:cell-matrix adhesion"/>
    <property type="evidence" value="ECO:0007669"/>
    <property type="project" value="InterPro"/>
</dbReference>
<dbReference type="PANTHER" id="PTHR10697">
    <property type="entry name" value="MAMMALIAN EPENDYMIN-RELATED PROTEIN 1"/>
    <property type="match status" value="1"/>
</dbReference>
<dbReference type="Pfam" id="PF00811">
    <property type="entry name" value="Ependymin"/>
    <property type="match status" value="1"/>
</dbReference>
<dbReference type="GO" id="GO:0005764">
    <property type="term" value="C:lysosome"/>
    <property type="evidence" value="ECO:0007669"/>
    <property type="project" value="TreeGrafter"/>
</dbReference>